<organism evidence="1 2">
    <name type="scientific">Leptospira weilii str. 2006001853</name>
    <dbReference type="NCBI Taxonomy" id="1001589"/>
    <lineage>
        <taxon>Bacteria</taxon>
        <taxon>Pseudomonadati</taxon>
        <taxon>Spirochaetota</taxon>
        <taxon>Spirochaetia</taxon>
        <taxon>Leptospirales</taxon>
        <taxon>Leptospiraceae</taxon>
        <taxon>Leptospira</taxon>
    </lineage>
</organism>
<evidence type="ECO:0000313" key="1">
    <source>
        <dbReference type="EMBL" id="EKR63433.1"/>
    </source>
</evidence>
<reference evidence="1 2" key="1">
    <citation type="submission" date="2012-10" db="EMBL/GenBank/DDBJ databases">
        <authorList>
            <person name="Harkins D.M."/>
            <person name="Durkin A.S."/>
            <person name="Brinkac L.M."/>
            <person name="Haft D.H."/>
            <person name="Selengut J.D."/>
            <person name="Sanka R."/>
            <person name="DePew J."/>
            <person name="Purushe J."/>
            <person name="Whelen A.C."/>
            <person name="Vinetz J.M."/>
            <person name="Sutton G.G."/>
            <person name="Nierman W.C."/>
            <person name="Fouts D.E."/>
        </authorList>
    </citation>
    <scope>NUCLEOTIDE SEQUENCE [LARGE SCALE GENOMIC DNA]</scope>
    <source>
        <strain evidence="1 2">2006001853</strain>
    </source>
</reference>
<sequence>MCYNILIRKKLFLSTDFKISSRAASKCRNFLDITTQTHENDTQKSAVDLQKYGSPQKLSQIGNSRLFREIFQHSNFRNKFIIVFYSCVRVVDVRVLNTRG</sequence>
<dbReference type="AlphaFoldDB" id="A0A828YY14"/>
<evidence type="ECO:0000313" key="2">
    <source>
        <dbReference type="Proteomes" id="UP000001338"/>
    </source>
</evidence>
<accession>A0A828YY14</accession>
<gene>
    <name evidence="1" type="ORF">LEP1GSC036_4353</name>
</gene>
<proteinExistence type="predicted"/>
<dbReference type="EMBL" id="AFLV02000058">
    <property type="protein sequence ID" value="EKR63433.1"/>
    <property type="molecule type" value="Genomic_DNA"/>
</dbReference>
<dbReference type="Proteomes" id="UP000001338">
    <property type="component" value="Unassembled WGS sequence"/>
</dbReference>
<name>A0A828YY14_9LEPT</name>
<protein>
    <submittedName>
        <fullName evidence="1">Uncharacterized protein</fullName>
    </submittedName>
</protein>
<comment type="caution">
    <text evidence="1">The sequence shown here is derived from an EMBL/GenBank/DDBJ whole genome shotgun (WGS) entry which is preliminary data.</text>
</comment>